<evidence type="ECO:0000313" key="5">
    <source>
        <dbReference type="Proteomes" id="UP000621799"/>
    </source>
</evidence>
<dbReference type="RefSeq" id="WP_264322792.1">
    <property type="nucleotide sequence ID" value="NZ_JADEXN010000401.1"/>
</dbReference>
<dbReference type="EMBL" id="JADEXN010000401">
    <property type="protein sequence ID" value="MBE9042639.1"/>
    <property type="molecule type" value="Genomic_DNA"/>
</dbReference>
<dbReference type="SUPFAM" id="SSF55781">
    <property type="entry name" value="GAF domain-like"/>
    <property type="match status" value="1"/>
</dbReference>
<organism evidence="4 5">
    <name type="scientific">Zarconia navalis LEGE 11467</name>
    <dbReference type="NCBI Taxonomy" id="1828826"/>
    <lineage>
        <taxon>Bacteria</taxon>
        <taxon>Bacillati</taxon>
        <taxon>Cyanobacteriota</taxon>
        <taxon>Cyanophyceae</taxon>
        <taxon>Oscillatoriophycideae</taxon>
        <taxon>Oscillatoriales</taxon>
        <taxon>Oscillatoriales incertae sedis</taxon>
        <taxon>Zarconia</taxon>
        <taxon>Zarconia navalis</taxon>
    </lineage>
</organism>
<keyword evidence="1" id="KW-0378">Hydrolase</keyword>
<evidence type="ECO:0000256" key="1">
    <source>
        <dbReference type="ARBA" id="ARBA00022801"/>
    </source>
</evidence>
<dbReference type="InterPro" id="IPR036457">
    <property type="entry name" value="PPM-type-like_dom_sf"/>
</dbReference>
<feature type="domain" description="GAF" evidence="2">
    <location>
        <begin position="55"/>
        <end position="205"/>
    </location>
</feature>
<comment type="caution">
    <text evidence="4">The sequence shown here is derived from an EMBL/GenBank/DDBJ whole genome shotgun (WGS) entry which is preliminary data.</text>
</comment>
<dbReference type="GO" id="GO:0016791">
    <property type="term" value="F:phosphatase activity"/>
    <property type="evidence" value="ECO:0007669"/>
    <property type="project" value="TreeGrafter"/>
</dbReference>
<dbReference type="Gene3D" id="3.30.450.40">
    <property type="match status" value="1"/>
</dbReference>
<dbReference type="InterPro" id="IPR029016">
    <property type="entry name" value="GAF-like_dom_sf"/>
</dbReference>
<dbReference type="InterPro" id="IPR001932">
    <property type="entry name" value="PPM-type_phosphatase-like_dom"/>
</dbReference>
<evidence type="ECO:0000259" key="3">
    <source>
        <dbReference type="SMART" id="SM00331"/>
    </source>
</evidence>
<dbReference type="InterPro" id="IPR052016">
    <property type="entry name" value="Bact_Sigma-Reg"/>
</dbReference>
<dbReference type="Pfam" id="PF01590">
    <property type="entry name" value="GAF"/>
    <property type="match status" value="1"/>
</dbReference>
<gene>
    <name evidence="4" type="ORF">IQ235_17910</name>
</gene>
<evidence type="ECO:0000259" key="2">
    <source>
        <dbReference type="SMART" id="SM00065"/>
    </source>
</evidence>
<reference evidence="4" key="1">
    <citation type="submission" date="2020-10" db="EMBL/GenBank/DDBJ databases">
        <authorList>
            <person name="Castelo-Branco R."/>
            <person name="Eusebio N."/>
            <person name="Adriana R."/>
            <person name="Vieira A."/>
            <person name="Brugerolle De Fraissinette N."/>
            <person name="Rezende De Castro R."/>
            <person name="Schneider M.P."/>
            <person name="Vasconcelos V."/>
            <person name="Leao P.N."/>
        </authorList>
    </citation>
    <scope>NUCLEOTIDE SEQUENCE</scope>
    <source>
        <strain evidence="4">LEGE 11467</strain>
    </source>
</reference>
<name>A0A928ZAA6_9CYAN</name>
<protein>
    <submittedName>
        <fullName evidence="4">SpoIIE family protein phosphatase</fullName>
    </submittedName>
</protein>
<dbReference type="SMART" id="SM00065">
    <property type="entry name" value="GAF"/>
    <property type="match status" value="1"/>
</dbReference>
<dbReference type="AlphaFoldDB" id="A0A928ZAA6"/>
<proteinExistence type="predicted"/>
<dbReference type="PANTHER" id="PTHR43156">
    <property type="entry name" value="STAGE II SPORULATION PROTEIN E-RELATED"/>
    <property type="match status" value="1"/>
</dbReference>
<accession>A0A928ZAA6</accession>
<dbReference type="PANTHER" id="PTHR43156:SF2">
    <property type="entry name" value="STAGE II SPORULATION PROTEIN E"/>
    <property type="match status" value="1"/>
</dbReference>
<dbReference type="SMART" id="SM00331">
    <property type="entry name" value="PP2C_SIG"/>
    <property type="match status" value="1"/>
</dbReference>
<evidence type="ECO:0000313" key="4">
    <source>
        <dbReference type="EMBL" id="MBE9042639.1"/>
    </source>
</evidence>
<dbReference type="Gene3D" id="3.60.40.10">
    <property type="entry name" value="PPM-type phosphatase domain"/>
    <property type="match status" value="1"/>
</dbReference>
<feature type="domain" description="PPM-type phosphatase" evidence="3">
    <location>
        <begin position="233"/>
        <end position="478"/>
    </location>
</feature>
<sequence>MDESDRATESPLEELKRLRHEVTWLRQEKAAFIAQRDLLEGLVAMARSSTHDGGVLKAALQKTLDLAADLTKSERGSLFLLDGMGRVTDGILDRQRGILSDRDRKTLIGKVLEKGLAGWVSQHRQLGLVKDTKTDDRWLDLPDGPYRARSALTVPILRGGQLLGILTLLHSQPDRFSQEAAILMQATADRIALVLDNADLYNQLDVYSKALDRELEKGRQIQIDFLPGQIPQPPNWEIAACFHPAKQVAGDFYDVFPLDDAIGFAIADICDKGVGAALFMALFRSLIRVFSGQTQLQGLSIESGEEENATRQFQQASELPSKHQCKALQAVKMTNNYIAQNHWQLSMFATLFFGILDPKTGLLCYVNGGHEPLTIVTHTGEKKQLAPTGPAVGVIPDATFESDLVILEPGDLLLGYTDGVTEAKNMEGELFNRQRLLSLLDVPFDSASDLLDRIKAHLFRYIDDAPQFDDITMLSIRRKLDGESLAAGDGKD</sequence>
<dbReference type="Proteomes" id="UP000621799">
    <property type="component" value="Unassembled WGS sequence"/>
</dbReference>
<dbReference type="Pfam" id="PF07228">
    <property type="entry name" value="SpoIIE"/>
    <property type="match status" value="1"/>
</dbReference>
<dbReference type="InterPro" id="IPR003018">
    <property type="entry name" value="GAF"/>
</dbReference>
<keyword evidence="5" id="KW-1185">Reference proteome</keyword>